<keyword evidence="3 6" id="KW-0812">Transmembrane</keyword>
<evidence type="ECO:0000256" key="6">
    <source>
        <dbReference type="SAM" id="Phobius"/>
    </source>
</evidence>
<evidence type="ECO:0000259" key="7">
    <source>
        <dbReference type="Pfam" id="PF12823"/>
    </source>
</evidence>
<evidence type="ECO:0000256" key="2">
    <source>
        <dbReference type="ARBA" id="ARBA00022475"/>
    </source>
</evidence>
<evidence type="ECO:0000256" key="4">
    <source>
        <dbReference type="ARBA" id="ARBA00022989"/>
    </source>
</evidence>
<dbReference type="GO" id="GO:0005886">
    <property type="term" value="C:plasma membrane"/>
    <property type="evidence" value="ECO:0007669"/>
    <property type="project" value="UniProtKB-SubCell"/>
</dbReference>
<keyword evidence="4 6" id="KW-1133">Transmembrane helix</keyword>
<feature type="transmembrane region" description="Helical" evidence="6">
    <location>
        <begin position="46"/>
        <end position="64"/>
    </location>
</feature>
<evidence type="ECO:0000313" key="8">
    <source>
        <dbReference type="EMBL" id="PTX62650.1"/>
    </source>
</evidence>
<dbReference type="InterPro" id="IPR023845">
    <property type="entry name" value="DUF3817_TM"/>
</dbReference>
<gene>
    <name evidence="8" type="ORF">C8N46_10246</name>
</gene>
<evidence type="ECO:0000256" key="3">
    <source>
        <dbReference type="ARBA" id="ARBA00022692"/>
    </source>
</evidence>
<keyword evidence="2" id="KW-1003">Cell membrane</keyword>
<evidence type="ECO:0000256" key="1">
    <source>
        <dbReference type="ARBA" id="ARBA00004651"/>
    </source>
</evidence>
<feature type="domain" description="DUF3817" evidence="7">
    <location>
        <begin position="11"/>
        <end position="97"/>
    </location>
</feature>
<evidence type="ECO:0000313" key="9">
    <source>
        <dbReference type="Proteomes" id="UP000244090"/>
    </source>
</evidence>
<dbReference type="OrthoDB" id="1121311at2"/>
<dbReference type="EMBL" id="QBKT01000002">
    <property type="protein sequence ID" value="PTX62650.1"/>
    <property type="molecule type" value="Genomic_DNA"/>
</dbReference>
<accession>A0A2T6C2V3</accession>
<organism evidence="8 9">
    <name type="scientific">Kordia periserrulae</name>
    <dbReference type="NCBI Taxonomy" id="701523"/>
    <lineage>
        <taxon>Bacteria</taxon>
        <taxon>Pseudomonadati</taxon>
        <taxon>Bacteroidota</taxon>
        <taxon>Flavobacteriia</taxon>
        <taxon>Flavobacteriales</taxon>
        <taxon>Flavobacteriaceae</taxon>
        <taxon>Kordia</taxon>
    </lineage>
</organism>
<comment type="subcellular location">
    <subcellularLocation>
        <location evidence="1">Cell membrane</location>
        <topology evidence="1">Multi-pass membrane protein</topology>
    </subcellularLocation>
</comment>
<comment type="caution">
    <text evidence="8">The sequence shown here is derived from an EMBL/GenBank/DDBJ whole genome shotgun (WGS) entry which is preliminary data.</text>
</comment>
<name>A0A2T6C2V3_9FLAO</name>
<dbReference type="PANTHER" id="PTHR40077">
    <property type="entry name" value="MEMBRANE PROTEIN-RELATED"/>
    <property type="match status" value="1"/>
</dbReference>
<reference evidence="8 9" key="1">
    <citation type="submission" date="2018-04" db="EMBL/GenBank/DDBJ databases">
        <title>Genomic Encyclopedia of Archaeal and Bacterial Type Strains, Phase II (KMG-II): from individual species to whole genera.</title>
        <authorList>
            <person name="Goeker M."/>
        </authorList>
    </citation>
    <scope>NUCLEOTIDE SEQUENCE [LARGE SCALE GENOMIC DNA]</scope>
    <source>
        <strain evidence="8 9">DSM 25731</strain>
    </source>
</reference>
<keyword evidence="5 6" id="KW-0472">Membrane</keyword>
<proteinExistence type="predicted"/>
<dbReference type="Pfam" id="PF12823">
    <property type="entry name" value="DUF3817"/>
    <property type="match status" value="1"/>
</dbReference>
<feature type="transmembrane region" description="Helical" evidence="6">
    <location>
        <begin position="14"/>
        <end position="34"/>
    </location>
</feature>
<dbReference type="AlphaFoldDB" id="A0A2T6C2V3"/>
<feature type="transmembrane region" description="Helical" evidence="6">
    <location>
        <begin position="76"/>
        <end position="92"/>
    </location>
</feature>
<keyword evidence="9" id="KW-1185">Reference proteome</keyword>
<protein>
    <submittedName>
        <fullName evidence="8">Integral membrane protein</fullName>
    </submittedName>
</protein>
<evidence type="ECO:0000256" key="5">
    <source>
        <dbReference type="ARBA" id="ARBA00023136"/>
    </source>
</evidence>
<dbReference type="RefSeq" id="WP_108113645.1">
    <property type="nucleotide sequence ID" value="NZ_QBKT01000002.1"/>
</dbReference>
<dbReference type="NCBIfam" id="TIGR03954">
    <property type="entry name" value="integ_memb_HG"/>
    <property type="match status" value="1"/>
</dbReference>
<sequence>MEQILKETNNLKTFRWIAIAEGISYIAFFITMPLKYMMEILWPNKIVGIAHGILFIMYVVYAYLVTEEQKWTMKRFALLFIASLLPFATFYVEKKYLRTK</sequence>
<dbReference type="PANTHER" id="PTHR40077:SF2">
    <property type="entry name" value="MEMBRANE PROTEIN"/>
    <property type="match status" value="1"/>
</dbReference>
<dbReference type="Proteomes" id="UP000244090">
    <property type="component" value="Unassembled WGS sequence"/>
</dbReference>